<keyword evidence="3" id="KW-0378">Hydrolase</keyword>
<dbReference type="Gene3D" id="3.40.960.10">
    <property type="entry name" value="VSR Endonuclease"/>
    <property type="match status" value="1"/>
</dbReference>
<dbReference type="EMBL" id="JACHJL010000001">
    <property type="protein sequence ID" value="MBB5933120.1"/>
    <property type="molecule type" value="Genomic_DNA"/>
</dbReference>
<dbReference type="SUPFAM" id="SSF52980">
    <property type="entry name" value="Restriction endonuclease-like"/>
    <property type="match status" value="1"/>
</dbReference>
<dbReference type="Proteomes" id="UP000588098">
    <property type="component" value="Unassembled WGS sequence"/>
</dbReference>
<protein>
    <submittedName>
        <fullName evidence="3">Very-short-patch-repair endonuclease</fullName>
    </submittedName>
</protein>
<comment type="caution">
    <text evidence="3">The sequence shown here is derived from an EMBL/GenBank/DDBJ whole genome shotgun (WGS) entry which is preliminary data.</text>
</comment>
<keyword evidence="3" id="KW-0255">Endonuclease</keyword>
<sequence>MAADQLSSKELRHSLLTYMQSPPPPYTHAHQPVHVSPDRVCAPFQSLFEQSVSLRIKERGYDVVPQWEVDGKYIDLVVTGDHRRLAVECDGSPYHSTRQQMHDDAERERELRRAGWTFCRVRSSAFAMSPEEALAPLWKRLTELAIHPRATPEILEEDAEPHGSWTPVGLAEAEPDDEDMDAYDGESDDDGEAA</sequence>
<keyword evidence="3" id="KW-0540">Nuclease</keyword>
<evidence type="ECO:0000313" key="3">
    <source>
        <dbReference type="EMBL" id="MBB5933120.1"/>
    </source>
</evidence>
<reference evidence="3 4" key="1">
    <citation type="submission" date="2020-08" db="EMBL/GenBank/DDBJ databases">
        <title>Genomic Encyclopedia of Type Strains, Phase III (KMG-III): the genomes of soil and plant-associated and newly described type strains.</title>
        <authorList>
            <person name="Whitman W."/>
        </authorList>
    </citation>
    <scope>NUCLEOTIDE SEQUENCE [LARGE SCALE GENOMIC DNA]</scope>
    <source>
        <strain evidence="3 4">CECT 8305</strain>
    </source>
</reference>
<dbReference type="AlphaFoldDB" id="A0A7W9UVS2"/>
<dbReference type="InterPro" id="IPR011335">
    <property type="entry name" value="Restrct_endonuc-II-like"/>
</dbReference>
<evidence type="ECO:0000313" key="4">
    <source>
        <dbReference type="Proteomes" id="UP000588098"/>
    </source>
</evidence>
<name>A0A7W9UVS2_9ACTN</name>
<feature type="region of interest" description="Disordered" evidence="1">
    <location>
        <begin position="152"/>
        <end position="194"/>
    </location>
</feature>
<keyword evidence="4" id="KW-1185">Reference proteome</keyword>
<evidence type="ECO:0000256" key="1">
    <source>
        <dbReference type="SAM" id="MobiDB-lite"/>
    </source>
</evidence>
<feature type="domain" description="Restriction endonuclease type II-like" evidence="2">
    <location>
        <begin position="48"/>
        <end position="141"/>
    </location>
</feature>
<dbReference type="RefSeq" id="WP_221475934.1">
    <property type="nucleotide sequence ID" value="NZ_JACHJL010000001.1"/>
</dbReference>
<gene>
    <name evidence="3" type="ORF">FHS42_000138</name>
</gene>
<organism evidence="3 4">
    <name type="scientific">Streptomyces zagrosensis</name>
    <dbReference type="NCBI Taxonomy" id="1042984"/>
    <lineage>
        <taxon>Bacteria</taxon>
        <taxon>Bacillati</taxon>
        <taxon>Actinomycetota</taxon>
        <taxon>Actinomycetes</taxon>
        <taxon>Kitasatosporales</taxon>
        <taxon>Streptomycetaceae</taxon>
        <taxon>Streptomyces</taxon>
    </lineage>
</organism>
<accession>A0A7W9UVS2</accession>
<dbReference type="InterPro" id="IPR049468">
    <property type="entry name" value="Restrct_endonuc-II-like_dom"/>
</dbReference>
<feature type="compositionally biased region" description="Acidic residues" evidence="1">
    <location>
        <begin position="173"/>
        <end position="194"/>
    </location>
</feature>
<evidence type="ECO:0000259" key="2">
    <source>
        <dbReference type="Pfam" id="PF18741"/>
    </source>
</evidence>
<dbReference type="GO" id="GO:0004519">
    <property type="term" value="F:endonuclease activity"/>
    <property type="evidence" value="ECO:0007669"/>
    <property type="project" value="UniProtKB-KW"/>
</dbReference>
<proteinExistence type="predicted"/>
<dbReference type="Pfam" id="PF18741">
    <property type="entry name" value="MTES_1575"/>
    <property type="match status" value="1"/>
</dbReference>